<dbReference type="AlphaFoldDB" id="A0A7J4GW25"/>
<evidence type="ECO:0000313" key="1">
    <source>
        <dbReference type="EMBL" id="HIF37141.1"/>
    </source>
</evidence>
<protein>
    <submittedName>
        <fullName evidence="1">Uncharacterized protein</fullName>
    </submittedName>
</protein>
<organism evidence="1 2">
    <name type="scientific">Marine Group III euryarchaeote</name>
    <dbReference type="NCBI Taxonomy" id="2173149"/>
    <lineage>
        <taxon>Archaea</taxon>
        <taxon>Methanobacteriati</taxon>
        <taxon>Thermoplasmatota</taxon>
        <taxon>Thermoplasmata</taxon>
        <taxon>Candidatus Thermoprofundales</taxon>
    </lineage>
</organism>
<reference evidence="2" key="1">
    <citation type="journal article" date="2019" name="bioRxiv">
        <title>Genome diversification in globally distributed novel marine Proteobacteria is linked to environmental adaptation.</title>
        <authorList>
            <person name="Zhou Z."/>
            <person name="Tran P.Q."/>
            <person name="Kieft K."/>
            <person name="Anantharaman K."/>
        </authorList>
    </citation>
    <scope>NUCLEOTIDE SEQUENCE [LARGE SCALE GENOMIC DNA]</scope>
</reference>
<dbReference type="Proteomes" id="UP000585802">
    <property type="component" value="Unassembled WGS sequence"/>
</dbReference>
<comment type="caution">
    <text evidence="1">The sequence shown here is derived from an EMBL/GenBank/DDBJ whole genome shotgun (WGS) entry which is preliminary data.</text>
</comment>
<dbReference type="EMBL" id="DUCX01000030">
    <property type="protein sequence ID" value="HIF37141.1"/>
    <property type="molecule type" value="Genomic_DNA"/>
</dbReference>
<accession>A0A7J4GW25</accession>
<evidence type="ECO:0000313" key="2">
    <source>
        <dbReference type="Proteomes" id="UP000585802"/>
    </source>
</evidence>
<name>A0A7J4GW25_9ARCH</name>
<sequence length="90" mass="11134">MLKTLFNQDYSKKFMDRIEFRRKEYYEKRRIQTIRDNAMKMAHNWSHEYPTGTPLEYIRDDIIECWERNSRVGIYAGLEEKQNIPVERNK</sequence>
<proteinExistence type="predicted"/>
<gene>
    <name evidence="1" type="ORF">EYQ70_01815</name>
</gene>